<sequence>MFKVDRYIMFVRKTFLLLIFGISLVFVRGVYSAPLALVDTTQPAMVQESEVQRMMPPYPGGDFNPFFGQDHAYSVTFRGNGQAVVFLRIAFSNNGDTPLKTLTLRFPKVDPEGILVYQVLRDKTCLRYDYTKPALAPSYLYPCSEYGEPSYFDEYYGTSAYKKVSSSLSTDTLTIELSNSIASQGSGGVLLYFRAFGFAKKNAFGAYNYTFETLKIDDTIRNLRVGISPDSDLYMKDAQGNVDYFKESVVSLESIKTMGIGSSFRNSLVDNAINNVGRYGTINKNASNLMPLDSYKVKGAYADSRLKLYAGVVLGSIVIIALVLLALGFGINKLFKTLTKKPTAPSSLNTNVSHTGINLTISALAGFVSASIITILIFLAYFFTRTMNSWSYSGDAMSVLPVFALLLFVGFIGIFLIFPCIFVGVKRGMWWGLATFVFTLFWLFMAFIVLGLIFVGFRTSYGNYPIKIMM</sequence>
<keyword evidence="1" id="KW-0472">Membrane</keyword>
<dbReference type="AlphaFoldDB" id="A0A2H0XBN5"/>
<keyword evidence="1" id="KW-0812">Transmembrane</keyword>
<proteinExistence type="predicted"/>
<feature type="transmembrane region" description="Helical" evidence="1">
    <location>
        <begin position="356"/>
        <end position="383"/>
    </location>
</feature>
<evidence type="ECO:0000256" key="1">
    <source>
        <dbReference type="SAM" id="Phobius"/>
    </source>
</evidence>
<name>A0A2H0XBN5_UNCKA</name>
<keyword evidence="1" id="KW-1133">Transmembrane helix</keyword>
<feature type="transmembrane region" description="Helical" evidence="1">
    <location>
        <begin position="403"/>
        <end position="423"/>
    </location>
</feature>
<evidence type="ECO:0000313" key="3">
    <source>
        <dbReference type="Proteomes" id="UP000231252"/>
    </source>
</evidence>
<feature type="transmembrane region" description="Helical" evidence="1">
    <location>
        <begin position="430"/>
        <end position="457"/>
    </location>
</feature>
<dbReference type="EMBL" id="PEYU01000068">
    <property type="protein sequence ID" value="PIS22225.1"/>
    <property type="molecule type" value="Genomic_DNA"/>
</dbReference>
<accession>A0A2H0XBN5</accession>
<organism evidence="2 3">
    <name type="scientific">candidate division WWE3 bacterium CG08_land_8_20_14_0_20_41_10</name>
    <dbReference type="NCBI Taxonomy" id="1975085"/>
    <lineage>
        <taxon>Bacteria</taxon>
        <taxon>Katanobacteria</taxon>
    </lineage>
</organism>
<comment type="caution">
    <text evidence="2">The sequence shown here is derived from an EMBL/GenBank/DDBJ whole genome shotgun (WGS) entry which is preliminary data.</text>
</comment>
<gene>
    <name evidence="2" type="ORF">COT50_03090</name>
</gene>
<feature type="transmembrane region" description="Helical" evidence="1">
    <location>
        <begin position="308"/>
        <end position="335"/>
    </location>
</feature>
<evidence type="ECO:0000313" key="2">
    <source>
        <dbReference type="EMBL" id="PIS22225.1"/>
    </source>
</evidence>
<protein>
    <submittedName>
        <fullName evidence="2">Uncharacterized protein</fullName>
    </submittedName>
</protein>
<dbReference type="Proteomes" id="UP000231252">
    <property type="component" value="Unassembled WGS sequence"/>
</dbReference>
<reference evidence="3" key="1">
    <citation type="submission" date="2017-09" db="EMBL/GenBank/DDBJ databases">
        <title>Depth-based differentiation of microbial function through sediment-hosted aquifers and enrichment of novel symbionts in the deep terrestrial subsurface.</title>
        <authorList>
            <person name="Probst A.J."/>
            <person name="Ladd B."/>
            <person name="Jarett J.K."/>
            <person name="Geller-Mcgrath D.E."/>
            <person name="Sieber C.M.K."/>
            <person name="Emerson J.B."/>
            <person name="Anantharaman K."/>
            <person name="Thomas B.C."/>
            <person name="Malmstrom R."/>
            <person name="Stieglmeier M."/>
            <person name="Klingl A."/>
            <person name="Woyke T."/>
            <person name="Ryan C.M."/>
            <person name="Banfield J.F."/>
        </authorList>
    </citation>
    <scope>NUCLEOTIDE SEQUENCE [LARGE SCALE GENOMIC DNA]</scope>
</reference>